<keyword evidence="8 11" id="KW-0521">NADP</keyword>
<comment type="subcellular location">
    <subcellularLocation>
        <location evidence="1">Secreted</location>
    </subcellularLocation>
</comment>
<dbReference type="InterPro" id="IPR050999">
    <property type="entry name" value="ADP-ribosyltransferase_ARG"/>
</dbReference>
<evidence type="ECO:0000256" key="5">
    <source>
        <dbReference type="ARBA" id="ARBA00022676"/>
    </source>
</evidence>
<keyword evidence="5 11" id="KW-0328">Glycosyltransferase</keyword>
<reference evidence="13" key="1">
    <citation type="journal article" date="2023" name="Front. Mar. Sci.">
        <title>A new Merluccius polli reference genome to investigate the effects of global change in West African waters.</title>
        <authorList>
            <person name="Mateo J.L."/>
            <person name="Blanco-Fernandez C."/>
            <person name="Garcia-Vazquez E."/>
            <person name="Machado-Schiaffino G."/>
        </authorList>
    </citation>
    <scope>NUCLEOTIDE SEQUENCE</scope>
    <source>
        <strain evidence="13">C29</strain>
        <tissue evidence="13">Fin</tissue>
    </source>
</reference>
<dbReference type="PANTHER" id="PTHR10339">
    <property type="entry name" value="ADP-RIBOSYLTRANSFERASE"/>
    <property type="match status" value="1"/>
</dbReference>
<evidence type="ECO:0000313" key="13">
    <source>
        <dbReference type="EMBL" id="KAK0148273.1"/>
    </source>
</evidence>
<evidence type="ECO:0000256" key="3">
    <source>
        <dbReference type="ARBA" id="ARBA00022525"/>
    </source>
</evidence>
<keyword evidence="12" id="KW-0472">Membrane</keyword>
<feature type="transmembrane region" description="Helical" evidence="12">
    <location>
        <begin position="238"/>
        <end position="256"/>
    </location>
</feature>
<keyword evidence="12" id="KW-0812">Transmembrane</keyword>
<sequence>MAPDSVDDRYEGCRDAALKEVVESGLLRDELAASPEFKKAWTAKKDCPLVVPGGLKEHAQALLAYAWGGEEFRDMFNQAVKTMGRNQSFPFRSLHFLLMDAMTLFQEKGVCKTVYHLASHKYSAQKGAKVRLGGFTMASSDRSLLLESLDANGKVLFNITSCFVLNLDKQTCGGDDDVRMLLSPSEEYTVDDVRMVPESNDDYSHTWITLKHSKFTSSHNCSFGPENKGHGVKGSSTQVLACMWAVYLMAAVLGLFN</sequence>
<evidence type="ECO:0000256" key="1">
    <source>
        <dbReference type="ARBA" id="ARBA00004613"/>
    </source>
</evidence>
<dbReference type="GO" id="GO:0003950">
    <property type="term" value="F:NAD+ poly-ADP-ribosyltransferase activity"/>
    <property type="evidence" value="ECO:0007669"/>
    <property type="project" value="TreeGrafter"/>
</dbReference>
<dbReference type="GO" id="GO:0016779">
    <property type="term" value="F:nucleotidyltransferase activity"/>
    <property type="evidence" value="ECO:0007669"/>
    <property type="project" value="UniProtKB-KW"/>
</dbReference>
<comment type="caution">
    <text evidence="13">The sequence shown here is derived from an EMBL/GenBank/DDBJ whole genome shotgun (WGS) entry which is preliminary data.</text>
</comment>
<comment type="catalytic activity">
    <reaction evidence="10 11">
        <text>L-arginyl-[protein] + NAD(+) = N(omega)-(ADP-D-ribosyl)-L-arginyl-[protein] + nicotinamide + H(+)</text>
        <dbReference type="Rhea" id="RHEA:19149"/>
        <dbReference type="Rhea" id="RHEA-COMP:10532"/>
        <dbReference type="Rhea" id="RHEA-COMP:15087"/>
        <dbReference type="ChEBI" id="CHEBI:15378"/>
        <dbReference type="ChEBI" id="CHEBI:17154"/>
        <dbReference type="ChEBI" id="CHEBI:29965"/>
        <dbReference type="ChEBI" id="CHEBI:57540"/>
        <dbReference type="ChEBI" id="CHEBI:142554"/>
        <dbReference type="EC" id="2.4.2.31"/>
    </reaction>
</comment>
<dbReference type="GO" id="GO:0005576">
    <property type="term" value="C:extracellular region"/>
    <property type="evidence" value="ECO:0007669"/>
    <property type="project" value="UniProtKB-SubCell"/>
</dbReference>
<dbReference type="InterPro" id="IPR000768">
    <property type="entry name" value="ART"/>
</dbReference>
<name>A0AA47MX18_MERPO</name>
<dbReference type="Proteomes" id="UP001174136">
    <property type="component" value="Unassembled WGS sequence"/>
</dbReference>
<evidence type="ECO:0000256" key="8">
    <source>
        <dbReference type="ARBA" id="ARBA00022857"/>
    </source>
</evidence>
<proteinExistence type="inferred from homology"/>
<dbReference type="Gene3D" id="3.90.176.10">
    <property type="entry name" value="Toxin ADP-ribosyltransferase, Chain A, domain 1"/>
    <property type="match status" value="1"/>
</dbReference>
<dbReference type="GO" id="GO:0090729">
    <property type="term" value="F:toxin activity"/>
    <property type="evidence" value="ECO:0007669"/>
    <property type="project" value="UniProtKB-KW"/>
</dbReference>
<dbReference type="Pfam" id="PF01129">
    <property type="entry name" value="ART"/>
    <property type="match status" value="1"/>
</dbReference>
<keyword evidence="12" id="KW-1133">Transmembrane helix</keyword>
<organism evidence="13 14">
    <name type="scientific">Merluccius polli</name>
    <name type="common">Benguela hake</name>
    <name type="synonym">Merluccius cadenati</name>
    <dbReference type="NCBI Taxonomy" id="89951"/>
    <lineage>
        <taxon>Eukaryota</taxon>
        <taxon>Metazoa</taxon>
        <taxon>Chordata</taxon>
        <taxon>Craniata</taxon>
        <taxon>Vertebrata</taxon>
        <taxon>Euteleostomi</taxon>
        <taxon>Actinopterygii</taxon>
        <taxon>Neopterygii</taxon>
        <taxon>Teleostei</taxon>
        <taxon>Neoteleostei</taxon>
        <taxon>Acanthomorphata</taxon>
        <taxon>Zeiogadaria</taxon>
        <taxon>Gadariae</taxon>
        <taxon>Gadiformes</taxon>
        <taxon>Gadoidei</taxon>
        <taxon>Merlucciidae</taxon>
        <taxon>Merluccius</taxon>
    </lineage>
</organism>
<keyword evidence="3" id="KW-0964">Secreted</keyword>
<evidence type="ECO:0000256" key="4">
    <source>
        <dbReference type="ARBA" id="ARBA00022656"/>
    </source>
</evidence>
<dbReference type="AlphaFoldDB" id="A0AA47MX18"/>
<dbReference type="GO" id="GO:0106274">
    <property type="term" value="F:NAD+-protein-arginine ADP-ribosyltransferase activity"/>
    <property type="evidence" value="ECO:0007669"/>
    <property type="project" value="UniProtKB-EC"/>
</dbReference>
<evidence type="ECO:0000256" key="11">
    <source>
        <dbReference type="RuleBase" id="RU361228"/>
    </source>
</evidence>
<protein>
    <recommendedName>
        <fullName evidence="11">NAD(P)(+)--arginine ADP-ribosyltransferase</fullName>
        <ecNumber evidence="11">2.4.2.31</ecNumber>
    </recommendedName>
    <alternativeName>
        <fullName evidence="11">Mono(ADP-ribosyl)transferase</fullName>
    </alternativeName>
</protein>
<evidence type="ECO:0000256" key="6">
    <source>
        <dbReference type="ARBA" id="ARBA00022679"/>
    </source>
</evidence>
<evidence type="ECO:0000256" key="7">
    <source>
        <dbReference type="ARBA" id="ARBA00022695"/>
    </source>
</evidence>
<keyword evidence="6 11" id="KW-0808">Transferase</keyword>
<dbReference type="EMBL" id="JAOPHQ010002056">
    <property type="protein sequence ID" value="KAK0148273.1"/>
    <property type="molecule type" value="Genomic_DNA"/>
</dbReference>
<gene>
    <name evidence="13" type="primary">MADPRT_0</name>
    <name evidence="13" type="ORF">N1851_011787</name>
</gene>
<dbReference type="EC" id="2.4.2.31" evidence="11"/>
<accession>A0AA47MX18</accession>
<dbReference type="PANTHER" id="PTHR10339:SF25">
    <property type="entry name" value="SECRETED EXOENZYME S"/>
    <property type="match status" value="1"/>
</dbReference>
<keyword evidence="11" id="KW-0520">NAD</keyword>
<keyword evidence="7" id="KW-0548">Nucleotidyltransferase</keyword>
<evidence type="ECO:0000256" key="12">
    <source>
        <dbReference type="SAM" id="Phobius"/>
    </source>
</evidence>
<keyword evidence="14" id="KW-1185">Reference proteome</keyword>
<evidence type="ECO:0000256" key="9">
    <source>
        <dbReference type="ARBA" id="ARBA00023026"/>
    </source>
</evidence>
<dbReference type="SUPFAM" id="SSF56399">
    <property type="entry name" value="ADP-ribosylation"/>
    <property type="match status" value="1"/>
</dbReference>
<evidence type="ECO:0000313" key="14">
    <source>
        <dbReference type="Proteomes" id="UP001174136"/>
    </source>
</evidence>
<keyword evidence="9" id="KW-0843">Virulence</keyword>
<comment type="similarity">
    <text evidence="2 11">Belongs to the Arg-specific ADP-ribosyltransferase family.</text>
</comment>
<evidence type="ECO:0000256" key="10">
    <source>
        <dbReference type="ARBA" id="ARBA00047597"/>
    </source>
</evidence>
<evidence type="ECO:0000256" key="2">
    <source>
        <dbReference type="ARBA" id="ARBA00009558"/>
    </source>
</evidence>
<keyword evidence="4" id="KW-0800">Toxin</keyword>
<dbReference type="PRINTS" id="PR00970">
    <property type="entry name" value="RIBTRNSFRASE"/>
</dbReference>